<evidence type="ECO:0000256" key="3">
    <source>
        <dbReference type="ARBA" id="ARBA00023163"/>
    </source>
</evidence>
<dbReference type="RefSeq" id="WP_306736428.1">
    <property type="nucleotide sequence ID" value="NZ_JANHAX010000004.1"/>
</dbReference>
<dbReference type="InterPro" id="IPR009057">
    <property type="entry name" value="Homeodomain-like_sf"/>
</dbReference>
<keyword evidence="1" id="KW-0805">Transcription regulation</keyword>
<keyword evidence="3" id="KW-0804">Transcription</keyword>
<keyword evidence="2 4" id="KW-0238">DNA-binding</keyword>
<dbReference type="SUPFAM" id="SSF48498">
    <property type="entry name" value="Tetracyclin repressor-like, C-terminal domain"/>
    <property type="match status" value="1"/>
</dbReference>
<reference evidence="6" key="2">
    <citation type="submission" date="2023-02" db="EMBL/GenBank/DDBJ databases">
        <title>'Rhodoalgimonas zhirmunskyi' gen. nov., isolated from a red alga.</title>
        <authorList>
            <person name="Nedashkovskaya O.I."/>
            <person name="Otstavnykh N.Y."/>
            <person name="Bystritskaya E.P."/>
            <person name="Balabanova L.A."/>
            <person name="Isaeva M.P."/>
        </authorList>
    </citation>
    <scope>NUCLEOTIDE SEQUENCE</scope>
    <source>
        <strain evidence="6">KCTC 52189</strain>
    </source>
</reference>
<keyword evidence="7" id="KW-1185">Reference proteome</keyword>
<evidence type="ECO:0000313" key="6">
    <source>
        <dbReference type="EMBL" id="MDQ2091145.1"/>
    </source>
</evidence>
<dbReference type="Proteomes" id="UP001226762">
    <property type="component" value="Unassembled WGS sequence"/>
</dbReference>
<dbReference type="Gene3D" id="1.10.357.10">
    <property type="entry name" value="Tetracycline Repressor, domain 2"/>
    <property type="match status" value="1"/>
</dbReference>
<evidence type="ECO:0000256" key="2">
    <source>
        <dbReference type="ARBA" id="ARBA00023125"/>
    </source>
</evidence>
<accession>A0AAE4B5B5</accession>
<evidence type="ECO:0000259" key="5">
    <source>
        <dbReference type="PROSITE" id="PS50977"/>
    </source>
</evidence>
<dbReference type="PANTHER" id="PTHR30055:SF234">
    <property type="entry name" value="HTH-TYPE TRANSCRIPTIONAL REGULATOR BETI"/>
    <property type="match status" value="1"/>
</dbReference>
<sequence length="236" mass="26010">MAADRVGNRPLLDSIKRLNNTAYMTESNLLPDTRTRLIAAGLHLFGRGGFDGTSTRELARRAETNVASIAYHFGGKAGLRQACAESIAHRVSSRMSLADADALPQDPQAALSEIEDTLRQFATMLYSAPEAEDFVPFLLRELTEPGEIAELIFTRLLLPRHVRLCRLWALATGRPAEADAVKLAVFAAIGQLLYFRIARPLVTRRMNWPGIGPDETAQITETVIANLRAAIERSRT</sequence>
<feature type="DNA-binding region" description="H-T-H motif" evidence="4">
    <location>
        <begin position="54"/>
        <end position="73"/>
    </location>
</feature>
<dbReference type="Pfam" id="PF00440">
    <property type="entry name" value="TetR_N"/>
    <property type="match status" value="1"/>
</dbReference>
<dbReference type="PANTHER" id="PTHR30055">
    <property type="entry name" value="HTH-TYPE TRANSCRIPTIONAL REGULATOR RUTR"/>
    <property type="match status" value="1"/>
</dbReference>
<reference evidence="6" key="1">
    <citation type="submission" date="2022-07" db="EMBL/GenBank/DDBJ databases">
        <authorList>
            <person name="Otstavnykh N."/>
            <person name="Isaeva M."/>
            <person name="Bystritskaya E."/>
        </authorList>
    </citation>
    <scope>NUCLEOTIDE SEQUENCE</scope>
    <source>
        <strain evidence="6">KCTC 52189</strain>
    </source>
</reference>
<dbReference type="GO" id="GO:0003700">
    <property type="term" value="F:DNA-binding transcription factor activity"/>
    <property type="evidence" value="ECO:0007669"/>
    <property type="project" value="TreeGrafter"/>
</dbReference>
<evidence type="ECO:0000256" key="1">
    <source>
        <dbReference type="ARBA" id="ARBA00023015"/>
    </source>
</evidence>
<organism evidence="6 7">
    <name type="scientific">Marimonas arenosa</name>
    <dbReference type="NCBI Taxonomy" id="1795305"/>
    <lineage>
        <taxon>Bacteria</taxon>
        <taxon>Pseudomonadati</taxon>
        <taxon>Pseudomonadota</taxon>
        <taxon>Alphaproteobacteria</taxon>
        <taxon>Rhodobacterales</taxon>
        <taxon>Paracoccaceae</taxon>
        <taxon>Marimonas</taxon>
    </lineage>
</organism>
<dbReference type="InterPro" id="IPR015292">
    <property type="entry name" value="Tscrpt_reg_YbiH_C"/>
</dbReference>
<dbReference type="SUPFAM" id="SSF46689">
    <property type="entry name" value="Homeodomain-like"/>
    <property type="match status" value="1"/>
</dbReference>
<dbReference type="EMBL" id="JANHAX010000004">
    <property type="protein sequence ID" value="MDQ2091145.1"/>
    <property type="molecule type" value="Genomic_DNA"/>
</dbReference>
<proteinExistence type="predicted"/>
<evidence type="ECO:0000313" key="7">
    <source>
        <dbReference type="Proteomes" id="UP001226762"/>
    </source>
</evidence>
<dbReference type="PROSITE" id="PS50977">
    <property type="entry name" value="HTH_TETR_2"/>
    <property type="match status" value="1"/>
</dbReference>
<dbReference type="InterPro" id="IPR050109">
    <property type="entry name" value="HTH-type_TetR-like_transc_reg"/>
</dbReference>
<gene>
    <name evidence="6" type="ORF">NO357_14665</name>
</gene>
<dbReference type="GO" id="GO:0000976">
    <property type="term" value="F:transcription cis-regulatory region binding"/>
    <property type="evidence" value="ECO:0007669"/>
    <property type="project" value="TreeGrafter"/>
</dbReference>
<dbReference type="InterPro" id="IPR036271">
    <property type="entry name" value="Tet_transcr_reg_TetR-rel_C_sf"/>
</dbReference>
<protein>
    <submittedName>
        <fullName evidence="6">CerR family C-terminal domain-containing protein</fullName>
    </submittedName>
</protein>
<evidence type="ECO:0000256" key="4">
    <source>
        <dbReference type="PROSITE-ProRule" id="PRU00335"/>
    </source>
</evidence>
<name>A0AAE4B5B5_9RHOB</name>
<feature type="domain" description="HTH tetR-type" evidence="5">
    <location>
        <begin position="31"/>
        <end position="91"/>
    </location>
</feature>
<dbReference type="Gene3D" id="1.10.10.60">
    <property type="entry name" value="Homeodomain-like"/>
    <property type="match status" value="1"/>
</dbReference>
<dbReference type="InterPro" id="IPR001647">
    <property type="entry name" value="HTH_TetR"/>
</dbReference>
<dbReference type="Pfam" id="PF09209">
    <property type="entry name" value="CecR_C"/>
    <property type="match status" value="1"/>
</dbReference>
<comment type="caution">
    <text evidence="6">The sequence shown here is derived from an EMBL/GenBank/DDBJ whole genome shotgun (WGS) entry which is preliminary data.</text>
</comment>
<dbReference type="AlphaFoldDB" id="A0AAE4B5B5"/>